<dbReference type="Pfam" id="PF00149">
    <property type="entry name" value="Metallophos"/>
    <property type="match status" value="1"/>
</dbReference>
<dbReference type="RefSeq" id="WP_118095395.1">
    <property type="nucleotide sequence ID" value="NZ_QSIO01000001.1"/>
</dbReference>
<evidence type="ECO:0000259" key="1">
    <source>
        <dbReference type="Pfam" id="PF00149"/>
    </source>
</evidence>
<dbReference type="NCBIfam" id="TIGR03729">
    <property type="entry name" value="acc_ester"/>
    <property type="match status" value="1"/>
</dbReference>
<organism evidence="2 3">
    <name type="scientific">Streptococcus parasanguinis</name>
    <dbReference type="NCBI Taxonomy" id="1318"/>
    <lineage>
        <taxon>Bacteria</taxon>
        <taxon>Bacillati</taxon>
        <taxon>Bacillota</taxon>
        <taxon>Bacilli</taxon>
        <taxon>Lactobacillales</taxon>
        <taxon>Streptococcaceae</taxon>
        <taxon>Streptococcus</taxon>
    </lineage>
</organism>
<gene>
    <name evidence="2" type="ORF">DW820_02795</name>
</gene>
<comment type="caution">
    <text evidence="2">The sequence shown here is derived from an EMBL/GenBank/DDBJ whole genome shotgun (WGS) entry which is preliminary data.</text>
</comment>
<dbReference type="PANTHER" id="PTHR36492:SF2">
    <property type="entry name" value="[ACYL-CARRIER-PROTEIN] PHOSPHODIESTERASE PPTH"/>
    <property type="match status" value="1"/>
</dbReference>
<dbReference type="Proteomes" id="UP000285773">
    <property type="component" value="Unassembled WGS sequence"/>
</dbReference>
<evidence type="ECO:0000313" key="2">
    <source>
        <dbReference type="EMBL" id="RHC96069.1"/>
    </source>
</evidence>
<dbReference type="EMBL" id="QSIO01000001">
    <property type="protein sequence ID" value="RHC96069.1"/>
    <property type="molecule type" value="Genomic_DNA"/>
</dbReference>
<protein>
    <submittedName>
        <fullName evidence="2">Phosphoesterase</fullName>
    </submittedName>
</protein>
<dbReference type="InterPro" id="IPR052963">
    <property type="entry name" value="Pantetheine_PDE"/>
</dbReference>
<dbReference type="InterPro" id="IPR022302">
    <property type="entry name" value="Phosphoesterase_putative"/>
</dbReference>
<reference evidence="2 3" key="1">
    <citation type="submission" date="2018-08" db="EMBL/GenBank/DDBJ databases">
        <title>A genome reference for cultivated species of the human gut microbiota.</title>
        <authorList>
            <person name="Zou Y."/>
            <person name="Xue W."/>
            <person name="Luo G."/>
        </authorList>
    </citation>
    <scope>NUCLEOTIDE SEQUENCE [LARGE SCALE GENOMIC DNA]</scope>
    <source>
        <strain evidence="2 3">AM33-3BH</strain>
    </source>
</reference>
<dbReference type="GO" id="GO:0016787">
    <property type="term" value="F:hydrolase activity"/>
    <property type="evidence" value="ECO:0007669"/>
    <property type="project" value="InterPro"/>
</dbReference>
<proteinExistence type="predicted"/>
<name>A0A414CLY1_STRPA</name>
<evidence type="ECO:0000313" key="3">
    <source>
        <dbReference type="Proteomes" id="UP000285773"/>
    </source>
</evidence>
<feature type="domain" description="Calcineurin-like phosphoesterase" evidence="1">
    <location>
        <begin position="3"/>
        <end position="207"/>
    </location>
</feature>
<dbReference type="AlphaFoldDB" id="A0A414CLY1"/>
<dbReference type="SUPFAM" id="SSF56300">
    <property type="entry name" value="Metallo-dependent phosphatases"/>
    <property type="match status" value="1"/>
</dbReference>
<accession>A0A414CLY1</accession>
<sequence>MTTVAFMSDLHIDSNNFGKDEIETLITLFKDKKIQHLHIAGDIANGFEKTSQEFLDQLQCHLPVTFSLGNHDMLGLSEEAIRPFEFQKIPFSNHTLLAFSGWYDYSFVPTISPQKHLQTKNLFWFDRRLQRMGSDPAITQRLLQELEQELMRIDQPLIIAMHFVPHSQFLLRHPYFERFNAFLGSQAFHELFRQFPVKDVIFGHSHHRMPATTIDTITYHARPLGYVREWELCKQFFEAFPVYDFPKRYDPYKRYRRIKDLPEFKAYKIKQLAHEFSQAMTILEL</sequence>
<dbReference type="Gene3D" id="3.60.21.10">
    <property type="match status" value="1"/>
</dbReference>
<dbReference type="InterPro" id="IPR029052">
    <property type="entry name" value="Metallo-depent_PP-like"/>
</dbReference>
<dbReference type="PANTHER" id="PTHR36492">
    <property type="match status" value="1"/>
</dbReference>
<dbReference type="InterPro" id="IPR004843">
    <property type="entry name" value="Calcineurin-like_PHP"/>
</dbReference>